<dbReference type="GO" id="GO:0008146">
    <property type="term" value="F:sulfotransferase activity"/>
    <property type="evidence" value="ECO:0007669"/>
    <property type="project" value="InterPro"/>
</dbReference>
<dbReference type="EMBL" id="JAJJMB010004060">
    <property type="protein sequence ID" value="KAI3944222.1"/>
    <property type="molecule type" value="Genomic_DNA"/>
</dbReference>
<dbReference type="AlphaFoldDB" id="A0AAD4T9F0"/>
<dbReference type="Gene3D" id="3.40.50.300">
    <property type="entry name" value="P-loop containing nucleotide triphosphate hydrolases"/>
    <property type="match status" value="1"/>
</dbReference>
<keyword evidence="6" id="KW-1185">Reference proteome</keyword>
<evidence type="ECO:0000256" key="3">
    <source>
        <dbReference type="RuleBase" id="RU361155"/>
    </source>
</evidence>
<dbReference type="Proteomes" id="UP001202328">
    <property type="component" value="Unassembled WGS sequence"/>
</dbReference>
<reference evidence="5" key="1">
    <citation type="submission" date="2022-04" db="EMBL/GenBank/DDBJ databases">
        <title>A functionally conserved STORR gene fusion in Papaver species that diverged 16.8 million years ago.</title>
        <authorList>
            <person name="Catania T."/>
        </authorList>
    </citation>
    <scope>NUCLEOTIDE SEQUENCE</scope>
    <source>
        <strain evidence="5">S-188037</strain>
    </source>
</reference>
<dbReference type="SUPFAM" id="SSF52540">
    <property type="entry name" value="P-loop containing nucleoside triphosphate hydrolases"/>
    <property type="match status" value="1"/>
</dbReference>
<gene>
    <name evidence="5" type="ORF">MKW98_016452</name>
</gene>
<evidence type="ECO:0000313" key="5">
    <source>
        <dbReference type="EMBL" id="KAI3944222.1"/>
    </source>
</evidence>
<evidence type="ECO:0000313" key="6">
    <source>
        <dbReference type="Proteomes" id="UP001202328"/>
    </source>
</evidence>
<comment type="caution">
    <text evidence="5">The sequence shown here is derived from an EMBL/GenBank/DDBJ whole genome shotgun (WGS) entry which is preliminary data.</text>
</comment>
<sequence>MLSSSLPRDEGCIVDHIYQYQGFWYMETYLDGRLFAFQKEFKVDDTDILLASSPKSGTTWLIALAFAIRNRHRYCITTGEDNDKHPLLTKIPHELVPVLEDVYALGKEDHDQCQGTNLTTVAATPTDGNNDFSRRTFVTHLPYTALPESIKDVESSSKCKIIYVCRDPKDNFISLWHFINKIRPNKSFSNAIPLEVLFERYCKGAVTYEPIRDHVLEYWKQSLERPEKVCFMKYEELKREPKFHVRKLAEFMGHPFSIEEEKQGVVDEIVRLCSFENLNELNREGKVVNQLSFENMNKIGKTLLIIDKNACFQRGLVGDYVNYLTPEMIECLDKITEEKFHGSGLQL</sequence>
<evidence type="ECO:0000256" key="2">
    <source>
        <dbReference type="ARBA" id="ARBA00022679"/>
    </source>
</evidence>
<accession>A0AAD4T9F0</accession>
<organism evidence="5 6">
    <name type="scientific">Papaver atlanticum</name>
    <dbReference type="NCBI Taxonomy" id="357466"/>
    <lineage>
        <taxon>Eukaryota</taxon>
        <taxon>Viridiplantae</taxon>
        <taxon>Streptophyta</taxon>
        <taxon>Embryophyta</taxon>
        <taxon>Tracheophyta</taxon>
        <taxon>Spermatophyta</taxon>
        <taxon>Magnoliopsida</taxon>
        <taxon>Ranunculales</taxon>
        <taxon>Papaveraceae</taxon>
        <taxon>Papaveroideae</taxon>
        <taxon>Papaver</taxon>
    </lineage>
</organism>
<dbReference type="InterPro" id="IPR000863">
    <property type="entry name" value="Sulfotransferase_dom"/>
</dbReference>
<evidence type="ECO:0000259" key="4">
    <source>
        <dbReference type="Pfam" id="PF00685"/>
    </source>
</evidence>
<dbReference type="PANTHER" id="PTHR11783">
    <property type="entry name" value="SULFOTRANSFERASE SULT"/>
    <property type="match status" value="1"/>
</dbReference>
<keyword evidence="2 3" id="KW-0808">Transferase</keyword>
<name>A0AAD4T9F0_9MAGN</name>
<feature type="domain" description="Sulfotransferase" evidence="4">
    <location>
        <begin position="45"/>
        <end position="344"/>
    </location>
</feature>
<dbReference type="EC" id="2.8.2.-" evidence="3"/>
<proteinExistence type="inferred from homology"/>
<comment type="similarity">
    <text evidence="1 3">Belongs to the sulfotransferase 1 family.</text>
</comment>
<evidence type="ECO:0000256" key="1">
    <source>
        <dbReference type="ARBA" id="ARBA00005771"/>
    </source>
</evidence>
<dbReference type="InterPro" id="IPR027417">
    <property type="entry name" value="P-loop_NTPase"/>
</dbReference>
<dbReference type="Pfam" id="PF00685">
    <property type="entry name" value="Sulfotransfer_1"/>
    <property type="match status" value="1"/>
</dbReference>
<protein>
    <recommendedName>
        <fullName evidence="3">Sulfotransferase</fullName>
        <ecNumber evidence="3">2.8.2.-</ecNumber>
    </recommendedName>
</protein>